<dbReference type="Pfam" id="PF15975">
    <property type="entry name" value="Flot"/>
    <property type="match status" value="1"/>
</dbReference>
<protein>
    <submittedName>
        <fullName evidence="2">Flotillin domain-containing protein</fullName>
    </submittedName>
</protein>
<dbReference type="EMBL" id="JAUCGM010000624">
    <property type="protein sequence ID" value="MDM8563415.1"/>
    <property type="molecule type" value="Genomic_DNA"/>
</dbReference>
<sequence>DARKITATAEAEAIKIRAEADEQHYKVEAEGKRQINEAANMLSDAQIEMQVKLNALEQLPTVIAESVKPMERIEGIKIYQVEGLNVGNSTNQGGNVANGNLAEQVTNAALRYRMQTPLVDNILKELGFNIDLGIKGMTDGMLSEATQEARQEVTQIAENEKTPIPDA</sequence>
<gene>
    <name evidence="2" type="ORF">QUF54_08690</name>
</gene>
<comment type="caution">
    <text evidence="2">The sequence shown here is derived from an EMBL/GenBank/DDBJ whole genome shotgun (WGS) entry which is preliminary data.</text>
</comment>
<keyword evidence="3" id="KW-1185">Reference proteome</keyword>
<proteinExistence type="predicted"/>
<dbReference type="Proteomes" id="UP001171945">
    <property type="component" value="Unassembled WGS sequence"/>
</dbReference>
<dbReference type="InterPro" id="IPR031905">
    <property type="entry name" value="Flotillin_C"/>
</dbReference>
<accession>A0ABT7VV09</accession>
<feature type="domain" description="Flotillin C-terminal" evidence="1">
    <location>
        <begin position="7"/>
        <end position="128"/>
    </location>
</feature>
<name>A0ABT7VV09_9GAMM</name>
<evidence type="ECO:0000313" key="3">
    <source>
        <dbReference type="Proteomes" id="UP001171945"/>
    </source>
</evidence>
<feature type="non-terminal residue" evidence="2">
    <location>
        <position position="1"/>
    </location>
</feature>
<evidence type="ECO:0000313" key="2">
    <source>
        <dbReference type="EMBL" id="MDM8563415.1"/>
    </source>
</evidence>
<reference evidence="2" key="1">
    <citation type="submission" date="2023-06" db="EMBL/GenBank/DDBJ databases">
        <title>Uncultivated large filamentous bacteria from sulfidic sediments reveal new species and different genomic features in energy metabolism and defense.</title>
        <authorList>
            <person name="Fonseca A."/>
        </authorList>
    </citation>
    <scope>NUCLEOTIDE SEQUENCE</scope>
    <source>
        <strain evidence="2">HSG4</strain>
    </source>
</reference>
<organism evidence="2 3">
    <name type="scientific">Candidatus Marithioploca araucensis</name>
    <dbReference type="NCBI Taxonomy" id="70273"/>
    <lineage>
        <taxon>Bacteria</taxon>
        <taxon>Pseudomonadati</taxon>
        <taxon>Pseudomonadota</taxon>
        <taxon>Gammaproteobacteria</taxon>
        <taxon>Thiotrichales</taxon>
        <taxon>Thiotrichaceae</taxon>
        <taxon>Candidatus Marithioploca</taxon>
    </lineage>
</organism>
<evidence type="ECO:0000259" key="1">
    <source>
        <dbReference type="Pfam" id="PF15975"/>
    </source>
</evidence>